<evidence type="ECO:0000313" key="3">
    <source>
        <dbReference type="Proteomes" id="UP000659904"/>
    </source>
</evidence>
<gene>
    <name evidence="2" type="ORF">Cci01nite_31690</name>
</gene>
<dbReference type="CDD" id="cd19531">
    <property type="entry name" value="LCL_NRPS-like"/>
    <property type="match status" value="1"/>
</dbReference>
<dbReference type="EMBL" id="BONH01000012">
    <property type="protein sequence ID" value="GIF98075.1"/>
    <property type="molecule type" value="Genomic_DNA"/>
</dbReference>
<dbReference type="Proteomes" id="UP000659904">
    <property type="component" value="Unassembled WGS sequence"/>
</dbReference>
<dbReference type="PANTHER" id="PTHR45398:SF1">
    <property type="entry name" value="ENZYME, PUTATIVE (JCVI)-RELATED"/>
    <property type="match status" value="1"/>
</dbReference>
<sequence length="438" mass="48201">MRHLPLSALQQRFWYLCTAYPGDASPILVLNWRLRGPLDVPAWQAAVSAVVDRHESLRTGFVLRDGEPVQVVMPPAGIDTEVIDLRGLPADEREGRAAALLSDRTHRLLDLTADPLVGSSLLRLADDHHVWCFTMHHLLADGASLRIVGREIRAAYLAALDGAKPDLPDLELQYGDFAQWQSEQDQAGDLAYWRERLAGAPPLELPTDLPRPPEKSAHSAEHLRQLSPELAAQVVELSRKARCTPFMVLLAALQVLLGERSGQHDFCVGTPVAGRVRAEFEPVVGLFANTLALRADLSADPSFTDLLKRTRNSVIAGLQRQSVPLGRVIAALGVPRDPGRTQLFDVVFSMRNDAPASVSQLGPVQVEGFPHGHAKVLHDLVFDIWRLDETGLRAGIRYDTALFRPDTVDELARRYEQILTAVVARPDGRLSALAARRG</sequence>
<reference evidence="2 3" key="1">
    <citation type="submission" date="2021-01" db="EMBL/GenBank/DDBJ databases">
        <title>Whole genome shotgun sequence of Catellatospora citrea NBRC 14495.</title>
        <authorList>
            <person name="Komaki H."/>
            <person name="Tamura T."/>
        </authorList>
    </citation>
    <scope>NUCLEOTIDE SEQUENCE [LARGE SCALE GENOMIC DNA]</scope>
    <source>
        <strain evidence="2 3">NBRC 14495</strain>
    </source>
</reference>
<dbReference type="Gene3D" id="3.30.559.30">
    <property type="entry name" value="Nonribosomal peptide synthetase, condensation domain"/>
    <property type="match status" value="1"/>
</dbReference>
<name>A0A8J3P166_9ACTN</name>
<dbReference type="InterPro" id="IPR023213">
    <property type="entry name" value="CAT-like_dom_sf"/>
</dbReference>
<dbReference type="Pfam" id="PF00668">
    <property type="entry name" value="Condensation"/>
    <property type="match status" value="1"/>
</dbReference>
<evidence type="ECO:0000313" key="2">
    <source>
        <dbReference type="EMBL" id="GIF98075.1"/>
    </source>
</evidence>
<dbReference type="RefSeq" id="WP_120322407.1">
    <property type="nucleotide sequence ID" value="NZ_BONH01000012.1"/>
</dbReference>
<evidence type="ECO:0000259" key="1">
    <source>
        <dbReference type="Pfam" id="PF00668"/>
    </source>
</evidence>
<dbReference type="SUPFAM" id="SSF52777">
    <property type="entry name" value="CoA-dependent acyltransferases"/>
    <property type="match status" value="2"/>
</dbReference>
<accession>A0A8J3P166</accession>
<dbReference type="GO" id="GO:0008610">
    <property type="term" value="P:lipid biosynthetic process"/>
    <property type="evidence" value="ECO:0007669"/>
    <property type="project" value="UniProtKB-ARBA"/>
</dbReference>
<dbReference type="GO" id="GO:0003824">
    <property type="term" value="F:catalytic activity"/>
    <property type="evidence" value="ECO:0007669"/>
    <property type="project" value="InterPro"/>
</dbReference>
<dbReference type="InterPro" id="IPR001242">
    <property type="entry name" value="Condensation_dom"/>
</dbReference>
<organism evidence="2 3">
    <name type="scientific">Catellatospora citrea</name>
    <dbReference type="NCBI Taxonomy" id="53366"/>
    <lineage>
        <taxon>Bacteria</taxon>
        <taxon>Bacillati</taxon>
        <taxon>Actinomycetota</taxon>
        <taxon>Actinomycetes</taxon>
        <taxon>Micromonosporales</taxon>
        <taxon>Micromonosporaceae</taxon>
        <taxon>Catellatospora</taxon>
    </lineage>
</organism>
<dbReference type="AlphaFoldDB" id="A0A8J3P166"/>
<keyword evidence="3" id="KW-1185">Reference proteome</keyword>
<dbReference type="PANTHER" id="PTHR45398">
    <property type="match status" value="1"/>
</dbReference>
<proteinExistence type="predicted"/>
<feature type="domain" description="Condensation" evidence="1">
    <location>
        <begin position="2"/>
        <end position="432"/>
    </location>
</feature>
<comment type="caution">
    <text evidence="2">The sequence shown here is derived from an EMBL/GenBank/DDBJ whole genome shotgun (WGS) entry which is preliminary data.</text>
</comment>
<dbReference type="Gene3D" id="3.30.559.10">
    <property type="entry name" value="Chloramphenicol acetyltransferase-like domain"/>
    <property type="match status" value="1"/>
</dbReference>
<protein>
    <recommendedName>
        <fullName evidence="1">Condensation domain-containing protein</fullName>
    </recommendedName>
</protein>